<evidence type="ECO:0000313" key="2">
    <source>
        <dbReference type="EMBL" id="KAF1951684.1"/>
    </source>
</evidence>
<dbReference type="OrthoDB" id="3795190at2759"/>
<protein>
    <submittedName>
        <fullName evidence="2">Uncharacterized protein</fullName>
    </submittedName>
</protein>
<proteinExistence type="predicted"/>
<feature type="region of interest" description="Disordered" evidence="1">
    <location>
        <begin position="263"/>
        <end position="406"/>
    </location>
</feature>
<evidence type="ECO:0000313" key="3">
    <source>
        <dbReference type="Proteomes" id="UP000800035"/>
    </source>
</evidence>
<dbReference type="EMBL" id="ML977015">
    <property type="protein sequence ID" value="KAF1951684.1"/>
    <property type="molecule type" value="Genomic_DNA"/>
</dbReference>
<keyword evidence="3" id="KW-1185">Reference proteome</keyword>
<gene>
    <name evidence="2" type="ORF">CC80DRAFT_573734</name>
</gene>
<feature type="region of interest" description="Disordered" evidence="1">
    <location>
        <begin position="465"/>
        <end position="508"/>
    </location>
</feature>
<feature type="region of interest" description="Disordered" evidence="1">
    <location>
        <begin position="98"/>
        <end position="119"/>
    </location>
</feature>
<feature type="compositionally biased region" description="Gly residues" evidence="1">
    <location>
        <begin position="472"/>
        <end position="504"/>
    </location>
</feature>
<reference evidence="2" key="1">
    <citation type="journal article" date="2020" name="Stud. Mycol.">
        <title>101 Dothideomycetes genomes: a test case for predicting lifestyles and emergence of pathogens.</title>
        <authorList>
            <person name="Haridas S."/>
            <person name="Albert R."/>
            <person name="Binder M."/>
            <person name="Bloem J."/>
            <person name="Labutti K."/>
            <person name="Salamov A."/>
            <person name="Andreopoulos B."/>
            <person name="Baker S."/>
            <person name="Barry K."/>
            <person name="Bills G."/>
            <person name="Bluhm B."/>
            <person name="Cannon C."/>
            <person name="Castanera R."/>
            <person name="Culley D."/>
            <person name="Daum C."/>
            <person name="Ezra D."/>
            <person name="Gonzalez J."/>
            <person name="Henrissat B."/>
            <person name="Kuo A."/>
            <person name="Liang C."/>
            <person name="Lipzen A."/>
            <person name="Lutzoni F."/>
            <person name="Magnuson J."/>
            <person name="Mondo S."/>
            <person name="Nolan M."/>
            <person name="Ohm R."/>
            <person name="Pangilinan J."/>
            <person name="Park H.-J."/>
            <person name="Ramirez L."/>
            <person name="Alfaro M."/>
            <person name="Sun H."/>
            <person name="Tritt A."/>
            <person name="Yoshinaga Y."/>
            <person name="Zwiers L.-H."/>
            <person name="Turgeon B."/>
            <person name="Goodwin S."/>
            <person name="Spatafora J."/>
            <person name="Crous P."/>
            <person name="Grigoriev I."/>
        </authorList>
    </citation>
    <scope>NUCLEOTIDE SEQUENCE</scope>
    <source>
        <strain evidence="2">CBS 675.92</strain>
    </source>
</reference>
<organism evidence="2 3">
    <name type="scientific">Byssothecium circinans</name>
    <dbReference type="NCBI Taxonomy" id="147558"/>
    <lineage>
        <taxon>Eukaryota</taxon>
        <taxon>Fungi</taxon>
        <taxon>Dikarya</taxon>
        <taxon>Ascomycota</taxon>
        <taxon>Pezizomycotina</taxon>
        <taxon>Dothideomycetes</taxon>
        <taxon>Pleosporomycetidae</taxon>
        <taxon>Pleosporales</taxon>
        <taxon>Massarineae</taxon>
        <taxon>Massarinaceae</taxon>
        <taxon>Byssothecium</taxon>
    </lineage>
</organism>
<dbReference type="AlphaFoldDB" id="A0A6A5THS6"/>
<name>A0A6A5THS6_9PLEO</name>
<feature type="compositionally biased region" description="Low complexity" evidence="1">
    <location>
        <begin position="265"/>
        <end position="278"/>
    </location>
</feature>
<sequence>APHHLRYPSLPIWSSCIWPTTLVNRWRVRFLSHPLVPGHRASYKWCLGAYRVIVDSCSVLLSDTPHSLVISSRAFYPVLSTCFRVLGRTKTTSISTVTITPNQSSPLGRTMSPFKAPRPPPCTPANTAKLWDEYERRAVENARRRETTCSTSTRQTRFSSDTVLGIIKSYDPHSSPRIPCPSPSAAASPPFDFGFSNPRKTNDTTSGATVATCKICKQPIPSSPGVCEACKKTIILPSLSGESTPPLTPACRNFASTDLPQLEKVSSSAVTTPTSSPPKRQYRRCSSTSAQLVDPPIRLSSLLPPPPPTRTPAARRESPRSSVEDAPRPRKTSLTDPNEPFLRLQIPRKPVTAPLPATHQPSTPSTPPPPPSSTPHSKPPPLALSLANTPPTTRPPTRHTSATPSELSTLYPYLASPTTSTASPPSLARTSYQLQHTTSAWDEWDSDEEEEKAGLVRYWRGRRWRGSRGSRGSLGGGSAKGAGGGAGGGTGTGSMNVGDGGEGGVGRKRRGFVRVLSCGCGGN</sequence>
<accession>A0A6A5THS6</accession>
<feature type="compositionally biased region" description="Pro residues" evidence="1">
    <location>
        <begin position="364"/>
        <end position="382"/>
    </location>
</feature>
<dbReference type="Proteomes" id="UP000800035">
    <property type="component" value="Unassembled WGS sequence"/>
</dbReference>
<evidence type="ECO:0000256" key="1">
    <source>
        <dbReference type="SAM" id="MobiDB-lite"/>
    </source>
</evidence>
<feature type="non-terminal residue" evidence="2">
    <location>
        <position position="1"/>
    </location>
</feature>
<feature type="compositionally biased region" description="Basic and acidic residues" evidence="1">
    <location>
        <begin position="314"/>
        <end position="328"/>
    </location>
</feature>